<reference evidence="1" key="1">
    <citation type="submission" date="2021-06" db="EMBL/GenBank/DDBJ databases">
        <title>Bradyrhizobium sp. S2-11-2 Genome sequencing.</title>
        <authorList>
            <person name="Jin L."/>
        </authorList>
    </citation>
    <scope>NUCLEOTIDE SEQUENCE</scope>
    <source>
        <strain evidence="1">S2-11-2</strain>
    </source>
</reference>
<proteinExistence type="predicted"/>
<dbReference type="EMBL" id="CP076135">
    <property type="protein sequence ID" value="QWG17122.1"/>
    <property type="molecule type" value="Genomic_DNA"/>
</dbReference>
<dbReference type="AlphaFoldDB" id="A0A975NL59"/>
<evidence type="ECO:0008006" key="3">
    <source>
        <dbReference type="Google" id="ProtNLM"/>
    </source>
</evidence>
<evidence type="ECO:0000313" key="1">
    <source>
        <dbReference type="EMBL" id="QWG17122.1"/>
    </source>
</evidence>
<evidence type="ECO:0000313" key="2">
    <source>
        <dbReference type="Proteomes" id="UP000680805"/>
    </source>
</evidence>
<dbReference type="RefSeq" id="WP_215612776.1">
    <property type="nucleotide sequence ID" value="NZ_CP076135.1"/>
</dbReference>
<dbReference type="KEGG" id="bsei:KMZ68_19355"/>
<sequence length="122" mass="13807">MPELPEPAAMVVEQSAIDASERLTKANQRALDLMMGAQKVMLEEVVFASNELLDRAKTETHLFSEFISKMAGSHSVKDLNTMCRECGQHQIDFIRRDSDRIFKHGERMIEVTSKLLSGRPDN</sequence>
<name>A0A975NL59_9BRAD</name>
<organism evidence="1 2">
    <name type="scientific">Bradyrhizobium sediminis</name>
    <dbReference type="NCBI Taxonomy" id="2840469"/>
    <lineage>
        <taxon>Bacteria</taxon>
        <taxon>Pseudomonadati</taxon>
        <taxon>Pseudomonadota</taxon>
        <taxon>Alphaproteobacteria</taxon>
        <taxon>Hyphomicrobiales</taxon>
        <taxon>Nitrobacteraceae</taxon>
        <taxon>Bradyrhizobium</taxon>
    </lineage>
</organism>
<dbReference type="Proteomes" id="UP000680805">
    <property type="component" value="Chromosome"/>
</dbReference>
<gene>
    <name evidence="1" type="ORF">KMZ68_19355</name>
</gene>
<accession>A0A975NL59</accession>
<protein>
    <recommendedName>
        <fullName evidence="3">Phasin domain-containing protein</fullName>
    </recommendedName>
</protein>